<feature type="compositionally biased region" description="Basic and acidic residues" evidence="1">
    <location>
        <begin position="31"/>
        <end position="41"/>
    </location>
</feature>
<evidence type="ECO:0000313" key="3">
    <source>
        <dbReference type="Proteomes" id="UP000189229"/>
    </source>
</evidence>
<sequence>MARVEPFGCAGRVMSSNLSSRVTTWRAAGRRLVDQPSDRQRSLGGPVAS</sequence>
<reference evidence="2 3" key="1">
    <citation type="submission" date="2017-02" db="EMBL/GenBank/DDBJ databases">
        <title>Complete genome sequences of Mycobacterium kansasii strains isolated from rhesus macaques.</title>
        <authorList>
            <person name="Panda A."/>
            <person name="Nagaraj S."/>
            <person name="Zhao X."/>
            <person name="Tettelin H."/>
            <person name="Detolla L.J."/>
        </authorList>
    </citation>
    <scope>NUCLEOTIDE SEQUENCE [LARGE SCALE GENOMIC DNA]</scope>
    <source>
        <strain evidence="2 3">11-3813</strain>
    </source>
</reference>
<proteinExistence type="predicted"/>
<dbReference type="EMBL" id="MVBM01000003">
    <property type="protein sequence ID" value="OOK75438.1"/>
    <property type="molecule type" value="Genomic_DNA"/>
</dbReference>
<evidence type="ECO:0000256" key="1">
    <source>
        <dbReference type="SAM" id="MobiDB-lite"/>
    </source>
</evidence>
<comment type="caution">
    <text evidence="2">The sequence shown here is derived from an EMBL/GenBank/DDBJ whole genome shotgun (WGS) entry which is preliminary data.</text>
</comment>
<name>A0A1V3X8J1_MYCKA</name>
<gene>
    <name evidence="2" type="ORF">BZL30_3610</name>
</gene>
<organism evidence="2 3">
    <name type="scientific">Mycobacterium kansasii</name>
    <dbReference type="NCBI Taxonomy" id="1768"/>
    <lineage>
        <taxon>Bacteria</taxon>
        <taxon>Bacillati</taxon>
        <taxon>Actinomycetota</taxon>
        <taxon>Actinomycetes</taxon>
        <taxon>Mycobacteriales</taxon>
        <taxon>Mycobacteriaceae</taxon>
        <taxon>Mycobacterium</taxon>
    </lineage>
</organism>
<dbReference type="Proteomes" id="UP000189229">
    <property type="component" value="Unassembled WGS sequence"/>
</dbReference>
<protein>
    <submittedName>
        <fullName evidence="2">Uncharacterized protein</fullName>
    </submittedName>
</protein>
<dbReference type="AlphaFoldDB" id="A0A1V3X8J1"/>
<evidence type="ECO:0000313" key="2">
    <source>
        <dbReference type="EMBL" id="OOK75438.1"/>
    </source>
</evidence>
<feature type="region of interest" description="Disordered" evidence="1">
    <location>
        <begin position="29"/>
        <end position="49"/>
    </location>
</feature>
<accession>A0A1V3X8J1</accession>